<gene>
    <name evidence="4" type="ORF">FAZ19_06655</name>
</gene>
<sequence>MKRFKFVFDKQQTLLLVVALFCFLATAVQGQQGPISGKMPQKKFTHTSAGNPYLPLWEHLPDGEPRVFEDPDSPGEYRAYIIGSHDLRYTSYCGPDIRMWSAPVDDLSSWRDEGAIFTYEIDGQWDVMYAPDLVEVKRKNGVKEYYLYPHSRGSNREAMVAKASRPDGPFVPINMTEDGRRTVPGSILGFDPAVFVEYVTDPQDPDYEIGFRAYAYWGFQRSLAAELDQNTMYSLRPGKKIIDRFIPASSRYGVLRDPEGTAYPNILPDEDLGSFNFFEASSIRKIGNKYISVYSGYSGPEYGVGSSNSTLRYLIGDSPLGPWKSGGVLVDSRAPVLNQYGTAIQTSYAGHNTHGSLELINGQWYVFYHRPPRGFGFARQAVVAPVKVEWDEKLVKEGGSVSIRAYDPYAENEIWTAKDNQDREYTGAEVTSEGFHVFGLDPYQYYSAGYASYLSDISIQQDSWDIWDNHMPINDVKNGHIVGFKYFGFGGLKQDKLGLKAFEGTKKGNNTVFNLFLTPKTKKAFKVNVWLDGPWDNETWKGTKIGEISIPENAEMETTQFTIDVARFVDQLDKKHAIYLVAEGAESEKLFDFIGLGFSAKHKKILRPIVPTVHIAVNGKAVHLPTVPVRSTNENGIIGYDRYETIYKLSTSTEDLPVVSASTNNPAIKVAVKQAQSMDGTAIVEFDYNGILKTYSVQFASE</sequence>
<comment type="caution">
    <text evidence="4">The sequence shown here is derived from an EMBL/GenBank/DDBJ whole genome shotgun (WGS) entry which is preliminary data.</text>
</comment>
<reference evidence="4 5" key="1">
    <citation type="submission" date="2019-04" db="EMBL/GenBank/DDBJ databases">
        <title>Sphingobacterium olei sp. nov., isolated from oil-contaminated soil.</title>
        <authorList>
            <person name="Liu B."/>
        </authorList>
    </citation>
    <scope>NUCLEOTIDE SEQUENCE [LARGE SCALE GENOMIC DNA]</scope>
    <source>
        <strain evidence="4 5">Y3L14</strain>
    </source>
</reference>
<dbReference type="OrthoDB" id="9801455at2"/>
<keyword evidence="2" id="KW-0119">Carbohydrate metabolism</keyword>
<keyword evidence="1" id="KW-0858">Xylan degradation</keyword>
<evidence type="ECO:0000256" key="1">
    <source>
        <dbReference type="ARBA" id="ARBA00022651"/>
    </source>
</evidence>
<keyword evidence="1" id="KW-0624">Polysaccharide degradation</keyword>
<dbReference type="GO" id="GO:0045493">
    <property type="term" value="P:xylan catabolic process"/>
    <property type="evidence" value="ECO:0007669"/>
    <property type="project" value="UniProtKB-KW"/>
</dbReference>
<protein>
    <recommendedName>
        <fullName evidence="6">Glycosyl hydrolase family 43</fullName>
    </recommendedName>
</protein>
<accession>A0A4U0H4G8</accession>
<evidence type="ECO:0008006" key="6">
    <source>
        <dbReference type="Google" id="ProtNLM"/>
    </source>
</evidence>
<proteinExistence type="predicted"/>
<keyword evidence="5" id="KW-1185">Reference proteome</keyword>
<evidence type="ECO:0000313" key="4">
    <source>
        <dbReference type="EMBL" id="TJY66597.1"/>
    </source>
</evidence>
<dbReference type="Gene3D" id="2.115.10.20">
    <property type="entry name" value="Glycosyl hydrolase domain, family 43"/>
    <property type="match status" value="1"/>
</dbReference>
<dbReference type="InterPro" id="IPR023296">
    <property type="entry name" value="Glyco_hydro_beta-prop_sf"/>
</dbReference>
<dbReference type="SUPFAM" id="SSF75005">
    <property type="entry name" value="Arabinanase/levansucrase/invertase"/>
    <property type="match status" value="1"/>
</dbReference>
<feature type="chain" id="PRO_5020680853" description="Glycosyl hydrolase family 43" evidence="3">
    <location>
        <begin position="31"/>
        <end position="702"/>
    </location>
</feature>
<dbReference type="EMBL" id="SUKA01000002">
    <property type="protein sequence ID" value="TJY66597.1"/>
    <property type="molecule type" value="Genomic_DNA"/>
</dbReference>
<dbReference type="AlphaFoldDB" id="A0A4U0H4G8"/>
<evidence type="ECO:0000256" key="3">
    <source>
        <dbReference type="SAM" id="SignalP"/>
    </source>
</evidence>
<evidence type="ECO:0000256" key="2">
    <source>
        <dbReference type="ARBA" id="ARBA00023277"/>
    </source>
</evidence>
<dbReference type="RefSeq" id="WP_136819946.1">
    <property type="nucleotide sequence ID" value="NZ_BMJX01000002.1"/>
</dbReference>
<name>A0A4U0H4G8_9SPHI</name>
<dbReference type="Proteomes" id="UP000309872">
    <property type="component" value="Unassembled WGS sequence"/>
</dbReference>
<evidence type="ECO:0000313" key="5">
    <source>
        <dbReference type="Proteomes" id="UP000309872"/>
    </source>
</evidence>
<organism evidence="4 5">
    <name type="scientific">Sphingobacterium alkalisoli</name>
    <dbReference type="NCBI Taxonomy" id="1874115"/>
    <lineage>
        <taxon>Bacteria</taxon>
        <taxon>Pseudomonadati</taxon>
        <taxon>Bacteroidota</taxon>
        <taxon>Sphingobacteriia</taxon>
        <taxon>Sphingobacteriales</taxon>
        <taxon>Sphingobacteriaceae</taxon>
        <taxon>Sphingobacterium</taxon>
    </lineage>
</organism>
<dbReference type="InterPro" id="IPR052176">
    <property type="entry name" value="Glycosyl_Hydrlase_43_Enz"/>
</dbReference>
<dbReference type="PANTHER" id="PTHR43772:SF2">
    <property type="entry name" value="PUTATIVE (AFU_ORTHOLOGUE AFUA_2G04480)-RELATED"/>
    <property type="match status" value="1"/>
</dbReference>
<feature type="signal peptide" evidence="3">
    <location>
        <begin position="1"/>
        <end position="30"/>
    </location>
</feature>
<keyword evidence="3" id="KW-0732">Signal</keyword>
<dbReference type="PANTHER" id="PTHR43772">
    <property type="entry name" value="ENDO-1,4-BETA-XYLANASE"/>
    <property type="match status" value="1"/>
</dbReference>